<dbReference type="EC" id="3.6.5.-" evidence="5"/>
<sequence length="129" mass="15101">MYKTQLPFVLVFNKTDVVSEEVCVEWLRDFETFQQALMQQDESYMNSLMNSMSLMLDEFYSQLRVCGVSSVTGRGIDEFFSKVEEARGEYFEEYLPMLLSKMQAKKDLEDERKAEQIEQLAKDMGSQTL</sequence>
<evidence type="ECO:0000256" key="1">
    <source>
        <dbReference type="ARBA" id="ARBA00005290"/>
    </source>
</evidence>
<comment type="subunit">
    <text evidence="5">Binds to RNA polymerase II.</text>
</comment>
<evidence type="ECO:0000256" key="2">
    <source>
        <dbReference type="ARBA" id="ARBA00022741"/>
    </source>
</evidence>
<protein>
    <recommendedName>
        <fullName evidence="5">GPN-loop GTPase</fullName>
        <ecNumber evidence="5">3.6.5.-</ecNumber>
    </recommendedName>
</protein>
<dbReference type="GO" id="GO:0003924">
    <property type="term" value="F:GTPase activity"/>
    <property type="evidence" value="ECO:0007669"/>
    <property type="project" value="TreeGrafter"/>
</dbReference>
<keyword evidence="4 5" id="KW-0342">GTP-binding</keyword>
<dbReference type="Gene3D" id="3.40.50.300">
    <property type="entry name" value="P-loop containing nucleotide triphosphate hydrolases"/>
    <property type="match status" value="1"/>
</dbReference>
<dbReference type="AlphaFoldDB" id="A0A1R1XX82"/>
<dbReference type="SUPFAM" id="SSF52540">
    <property type="entry name" value="P-loop containing nucleoside triphosphate hydrolases"/>
    <property type="match status" value="1"/>
</dbReference>
<evidence type="ECO:0000313" key="7">
    <source>
        <dbReference type="Proteomes" id="UP000187283"/>
    </source>
</evidence>
<comment type="function">
    <text evidence="5">Small GTPase required for proper nuclear import of RNA polymerase II (RNAPII). May act at an RNAP assembly step prior to nuclear import.</text>
</comment>
<dbReference type="GO" id="GO:0005737">
    <property type="term" value="C:cytoplasm"/>
    <property type="evidence" value="ECO:0007669"/>
    <property type="project" value="UniProtKB-SubCell"/>
</dbReference>
<keyword evidence="7" id="KW-1185">Reference proteome</keyword>
<dbReference type="Pfam" id="PF03029">
    <property type="entry name" value="ATP_bind_1"/>
    <property type="match status" value="1"/>
</dbReference>
<comment type="caution">
    <text evidence="6">The sequence shown here is derived from an EMBL/GenBank/DDBJ whole genome shotgun (WGS) entry which is preliminary data.</text>
</comment>
<comment type="subcellular location">
    <subcellularLocation>
        <location evidence="5">Cytoplasm</location>
    </subcellularLocation>
    <subcellularLocation>
        <location evidence="5">Nucleus</location>
    </subcellularLocation>
</comment>
<name>A0A1R1XX82_9FUNG</name>
<evidence type="ECO:0000313" key="6">
    <source>
        <dbReference type="EMBL" id="OMJ19281.1"/>
    </source>
</evidence>
<accession>A0A1R1XX82</accession>
<dbReference type="Proteomes" id="UP000187283">
    <property type="component" value="Unassembled WGS sequence"/>
</dbReference>
<reference evidence="6 7" key="1">
    <citation type="submission" date="2017-01" db="EMBL/GenBank/DDBJ databases">
        <authorList>
            <person name="Mah S.A."/>
            <person name="Swanson W.J."/>
            <person name="Moy G.W."/>
            <person name="Vacquier V.D."/>
        </authorList>
    </citation>
    <scope>NUCLEOTIDE SEQUENCE [LARGE SCALE GENOMIC DNA]</scope>
    <source>
        <strain evidence="6 7">GSMNP</strain>
    </source>
</reference>
<organism evidence="6 7">
    <name type="scientific">Smittium culicis</name>
    <dbReference type="NCBI Taxonomy" id="133412"/>
    <lineage>
        <taxon>Eukaryota</taxon>
        <taxon>Fungi</taxon>
        <taxon>Fungi incertae sedis</taxon>
        <taxon>Zoopagomycota</taxon>
        <taxon>Kickxellomycotina</taxon>
        <taxon>Harpellomycetes</taxon>
        <taxon>Harpellales</taxon>
        <taxon>Legeriomycetaceae</taxon>
        <taxon>Smittium</taxon>
    </lineage>
</organism>
<dbReference type="STRING" id="133412.A0A1R1XX82"/>
<keyword evidence="2 5" id="KW-0547">Nucleotide-binding</keyword>
<evidence type="ECO:0000256" key="5">
    <source>
        <dbReference type="RuleBase" id="RU365059"/>
    </source>
</evidence>
<dbReference type="PANTHER" id="PTHR21231:SF8">
    <property type="entry name" value="GPN-LOOP GTPASE 1"/>
    <property type="match status" value="1"/>
</dbReference>
<dbReference type="OrthoDB" id="243313at2759"/>
<evidence type="ECO:0000256" key="4">
    <source>
        <dbReference type="ARBA" id="ARBA00023134"/>
    </source>
</evidence>
<proteinExistence type="inferred from homology"/>
<dbReference type="InterPro" id="IPR004130">
    <property type="entry name" value="Gpn"/>
</dbReference>
<dbReference type="InterPro" id="IPR027417">
    <property type="entry name" value="P-loop_NTPase"/>
</dbReference>
<keyword evidence="5" id="KW-0963">Cytoplasm</keyword>
<keyword evidence="3 5" id="KW-0378">Hydrolase</keyword>
<dbReference type="GO" id="GO:0005634">
    <property type="term" value="C:nucleus"/>
    <property type="evidence" value="ECO:0007669"/>
    <property type="project" value="UniProtKB-SubCell"/>
</dbReference>
<dbReference type="GO" id="GO:0005525">
    <property type="term" value="F:GTP binding"/>
    <property type="evidence" value="ECO:0007669"/>
    <property type="project" value="UniProtKB-KW"/>
</dbReference>
<dbReference type="EMBL" id="LSSN01001532">
    <property type="protein sequence ID" value="OMJ19281.1"/>
    <property type="molecule type" value="Genomic_DNA"/>
</dbReference>
<dbReference type="PANTHER" id="PTHR21231">
    <property type="entry name" value="XPA-BINDING PROTEIN 1-RELATED"/>
    <property type="match status" value="1"/>
</dbReference>
<gene>
    <name evidence="6" type="ORF">AYI70_g4825</name>
</gene>
<evidence type="ECO:0000256" key="3">
    <source>
        <dbReference type="ARBA" id="ARBA00022801"/>
    </source>
</evidence>
<comment type="similarity">
    <text evidence="1 5">Belongs to the GPN-loop GTPase family.</text>
</comment>